<reference evidence="13" key="1">
    <citation type="submission" date="2017-10" db="EMBL/GenBank/DDBJ databases">
        <title>Draft genome sequences of strains TRE 1, TRE 9, TRE H and TRI 7, isolated from tamarins, belonging to four potential novel Bifidobacterium species.</title>
        <authorList>
            <person name="Mattarelli P."/>
            <person name="Modesto M."/>
            <person name="Puglisi E."/>
            <person name="Morelli L."/>
            <person name="Bonetti A."/>
            <person name="Spezio C."/>
            <person name="Sandri C."/>
        </authorList>
    </citation>
    <scope>NUCLEOTIDE SEQUENCE [LARGE SCALE GENOMIC DNA]</scope>
    <source>
        <strain evidence="13">TREH</strain>
    </source>
</reference>
<dbReference type="Pfam" id="PF17802">
    <property type="entry name" value="SpaA"/>
    <property type="match status" value="3"/>
</dbReference>
<dbReference type="InterPro" id="IPR041033">
    <property type="entry name" value="SpaA_PFL_dom_1"/>
</dbReference>
<evidence type="ECO:0000256" key="4">
    <source>
        <dbReference type="ARBA" id="ARBA00022525"/>
    </source>
</evidence>
<feature type="signal peptide" evidence="10">
    <location>
        <begin position="1"/>
        <end position="37"/>
    </location>
</feature>
<dbReference type="RefSeq" id="WP_100493275.1">
    <property type="nucleotide sequence ID" value="NZ_PEBJ01000001.1"/>
</dbReference>
<organism evidence="12 13">
    <name type="scientific">Bifidobacterium felsineum</name>
    <dbReference type="NCBI Taxonomy" id="2045440"/>
    <lineage>
        <taxon>Bacteria</taxon>
        <taxon>Bacillati</taxon>
        <taxon>Actinomycetota</taxon>
        <taxon>Actinomycetes</taxon>
        <taxon>Bifidobacteriales</taxon>
        <taxon>Bifidobacteriaceae</taxon>
        <taxon>Bifidobacterium</taxon>
    </lineage>
</organism>
<dbReference type="Pfam" id="PF02415">
    <property type="entry name" value="Chlam_PMP"/>
    <property type="match status" value="1"/>
</dbReference>
<evidence type="ECO:0000313" key="13">
    <source>
        <dbReference type="Proteomes" id="UP000229239"/>
    </source>
</evidence>
<evidence type="ECO:0000256" key="3">
    <source>
        <dbReference type="ARBA" id="ARBA00004613"/>
    </source>
</evidence>
<evidence type="ECO:0000256" key="8">
    <source>
        <dbReference type="SAM" id="MobiDB-lite"/>
    </source>
</evidence>
<evidence type="ECO:0000259" key="11">
    <source>
        <dbReference type="Pfam" id="PF17802"/>
    </source>
</evidence>
<keyword evidence="7" id="KW-0998">Cell outer membrane</keyword>
<feature type="domain" description="SpaA-like prealbumin fold" evidence="11">
    <location>
        <begin position="1011"/>
        <end position="1116"/>
    </location>
</feature>
<evidence type="ECO:0000256" key="5">
    <source>
        <dbReference type="ARBA" id="ARBA00022729"/>
    </source>
</evidence>
<dbReference type="AlphaFoldDB" id="A0A2M9HLH1"/>
<evidence type="ECO:0000256" key="7">
    <source>
        <dbReference type="ARBA" id="ARBA00023237"/>
    </source>
</evidence>
<dbReference type="GO" id="GO:0005975">
    <property type="term" value="P:carbohydrate metabolic process"/>
    <property type="evidence" value="ECO:0007669"/>
    <property type="project" value="UniProtKB-ARBA"/>
</dbReference>
<feature type="compositionally biased region" description="Polar residues" evidence="8">
    <location>
        <begin position="48"/>
        <end position="65"/>
    </location>
</feature>
<dbReference type="InterPro" id="IPR003368">
    <property type="entry name" value="POMP_repeat"/>
</dbReference>
<dbReference type="InterPro" id="IPR011050">
    <property type="entry name" value="Pectin_lyase_fold/virulence"/>
</dbReference>
<keyword evidence="9" id="KW-0812">Transmembrane</keyword>
<keyword evidence="5 10" id="KW-0732">Signal</keyword>
<keyword evidence="4" id="KW-0964">Secreted</keyword>
<dbReference type="InterPro" id="IPR013783">
    <property type="entry name" value="Ig-like_fold"/>
</dbReference>
<feature type="domain" description="SpaA-like prealbumin fold" evidence="11">
    <location>
        <begin position="715"/>
        <end position="826"/>
    </location>
</feature>
<gene>
    <name evidence="12" type="ORF">CSQ86_00870</name>
</gene>
<feature type="domain" description="SpaA-like prealbumin fold" evidence="11">
    <location>
        <begin position="883"/>
        <end position="989"/>
    </location>
</feature>
<dbReference type="GO" id="GO:0009279">
    <property type="term" value="C:cell outer membrane"/>
    <property type="evidence" value="ECO:0007669"/>
    <property type="project" value="UniProtKB-SubCell"/>
</dbReference>
<evidence type="ECO:0000256" key="10">
    <source>
        <dbReference type="SAM" id="SignalP"/>
    </source>
</evidence>
<dbReference type="Proteomes" id="UP000229239">
    <property type="component" value="Unassembled WGS sequence"/>
</dbReference>
<keyword evidence="9" id="KW-1133">Transmembrane helix</keyword>
<keyword evidence="6 9" id="KW-0472">Membrane</keyword>
<comment type="subcellular location">
    <subcellularLocation>
        <location evidence="1">Cell envelope</location>
    </subcellularLocation>
    <subcellularLocation>
        <location evidence="2">Cell outer membrane</location>
    </subcellularLocation>
    <subcellularLocation>
        <location evidence="3">Secreted</location>
    </subcellularLocation>
</comment>
<feature type="compositionally biased region" description="Low complexity" evidence="8">
    <location>
        <begin position="84"/>
        <end position="102"/>
    </location>
</feature>
<feature type="chain" id="PRO_5014993621" description="SpaA-like prealbumin fold domain-containing protein" evidence="10">
    <location>
        <begin position="38"/>
        <end position="1204"/>
    </location>
</feature>
<dbReference type="Gene3D" id="2.60.40.10">
    <property type="entry name" value="Immunoglobulins"/>
    <property type="match status" value="3"/>
</dbReference>
<comment type="caution">
    <text evidence="12">The sequence shown here is derived from an EMBL/GenBank/DDBJ whole genome shotgun (WGS) entry which is preliminary data.</text>
</comment>
<name>A0A2M9HLH1_9BIFI</name>
<evidence type="ECO:0000256" key="9">
    <source>
        <dbReference type="SAM" id="Phobius"/>
    </source>
</evidence>
<dbReference type="GO" id="GO:0005576">
    <property type="term" value="C:extracellular region"/>
    <property type="evidence" value="ECO:0007669"/>
    <property type="project" value="UniProtKB-SubCell"/>
</dbReference>
<evidence type="ECO:0000256" key="6">
    <source>
        <dbReference type="ARBA" id="ARBA00023136"/>
    </source>
</evidence>
<evidence type="ECO:0000256" key="1">
    <source>
        <dbReference type="ARBA" id="ARBA00004196"/>
    </source>
</evidence>
<evidence type="ECO:0000313" key="12">
    <source>
        <dbReference type="EMBL" id="PJM77668.1"/>
    </source>
</evidence>
<feature type="region of interest" description="Disordered" evidence="8">
    <location>
        <begin position="47"/>
        <end position="105"/>
    </location>
</feature>
<accession>A0A2M9HLH1</accession>
<keyword evidence="13" id="KW-1185">Reference proteome</keyword>
<evidence type="ECO:0000256" key="2">
    <source>
        <dbReference type="ARBA" id="ARBA00004442"/>
    </source>
</evidence>
<feature type="transmembrane region" description="Helical" evidence="9">
    <location>
        <begin position="1176"/>
        <end position="1194"/>
    </location>
</feature>
<proteinExistence type="predicted"/>
<dbReference type="SUPFAM" id="SSF51126">
    <property type="entry name" value="Pectin lyase-like"/>
    <property type="match status" value="1"/>
</dbReference>
<protein>
    <recommendedName>
        <fullName evidence="11">SpaA-like prealbumin fold domain-containing protein</fullName>
    </recommendedName>
</protein>
<sequence length="1204" mass="127002">MFKDKRIGERVKAMVWAVCAVVLAAAMLFVCSTPAMAENAAQGIAETGTGSAGQSAQSNETSTWADQADGEVSAVPTPETTGAQSQSQTQSGQSQSSQSDSSNAAVPAADLDCANVTDWATLKSCVESTTDQTVTITSAGTIDVPAGAQATITKSITLTANTTADPVLTSTANGDTFFSVADDGNLIIGKDAQDKSFSYKNGKRFFAYLNVGASLTINNGSFSGNDTTESKSHDMGTLVYNNGGTVDIYNGTFDNNKAANGGVIYQTSGTTTISGGSFTGNAQEIAECTRQKNGDTTNECRDGKYQRYGGGVIHSNSGTVSIQGAVTFKGNHANASAFMSGGGAIYAQGTLWILNDMNDSSKKPLFDGNWTATGVGSENTQYLNNDTVKKVLPTGGAGGAIFLQDGGSKGYFMGGVYRNNTSGYLGGAIYTEENSTSFMGKAVAENNVAGHFGGGLWLCPSGSAQASEGGNVALFDNKLDYNIDSNTDNHGDQYMAGEDFAMMNPKGKNRGQSAGSAGQAQSVFRLLNTWFMDRSEKAVNWYWDGTPKTKANGFADKYQAPGWPDHDGEGDYGGFAGASSNNVTRYGDSETNYPQRFQASAADGSMNKLPVQAPSNLLVTNPRGYGINKQVDDNSRTWDESKGTLTVYTGIALKADLTAYGNANKESAKSNASVLFTNNAARLSGGAFGSNGVISFSNPYAASWDKVDAADATKFLKGSVWTLKTPASGTEAGGAMNPSLRPADCTASAKASNPSCWQTVTEQNADGNTTQWLSVEIADNGPRDTNPEIGKIGVDNLKPGKYYLTEKAAPDNYKLTTNVYTFEVVAEADGLQKEEPKISLYQQNDAPDNLGPVANDGTAIGNTIRSGGVSWSKVNKAVANITNQAYLKDSGWTLTKYKTDTSSSDMDDSFGSVVINDYVSEQTSDRTCLANTQSKYCDINPGVGRFTVTGLPLGTYKLVESTVPGGYVKPDSGTYYTFTVEDGKTATLTKWENGHSAAMPDTEVINVPTEIAWEKVASDDHGEVLNGAKWTISKWSNGQTSNPREVVDCTTNECSKKSNSDTAYVDKNPEAGHFGIQNLERGTEYKLTETQAPNGYTLPDPNNTYAIITVTDTGDTYMTLHGLWNQPKLENATVCLAPSATTSVSTRAGSASECVLTNVRSIAALPFTGGTDARSWLLIGGIAAVAAAIVLALTNEYRKRKGLA</sequence>
<dbReference type="EMBL" id="PEBJ01000001">
    <property type="protein sequence ID" value="PJM77668.1"/>
    <property type="molecule type" value="Genomic_DNA"/>
</dbReference>